<protein>
    <submittedName>
        <fullName evidence="7">Aromatic acid exporter family protein</fullName>
    </submittedName>
</protein>
<feature type="transmembrane region" description="Helical" evidence="6">
    <location>
        <begin position="59"/>
        <end position="90"/>
    </location>
</feature>
<evidence type="ECO:0000313" key="7">
    <source>
        <dbReference type="EMBL" id="MDE5414874.1"/>
    </source>
</evidence>
<reference evidence="7" key="1">
    <citation type="submission" date="2024-05" db="EMBL/GenBank/DDBJ databases">
        <title>Alkalihalobacillus sp. strain MEB203 novel alkaliphilic bacterium from Lonar Lake, India.</title>
        <authorList>
            <person name="Joshi A."/>
            <person name="Thite S."/>
            <person name="Mengade P."/>
        </authorList>
    </citation>
    <scope>NUCLEOTIDE SEQUENCE</scope>
    <source>
        <strain evidence="7">MEB 203</strain>
    </source>
</reference>
<keyword evidence="5 6" id="KW-0472">Membrane</keyword>
<feature type="transmembrane region" description="Helical" evidence="6">
    <location>
        <begin position="97"/>
        <end position="115"/>
    </location>
</feature>
<evidence type="ECO:0000256" key="1">
    <source>
        <dbReference type="ARBA" id="ARBA00004651"/>
    </source>
</evidence>
<keyword evidence="3 6" id="KW-0812">Transmembrane</keyword>
<name>A0ABT5VHF5_9BACI</name>
<dbReference type="Pfam" id="PF06081">
    <property type="entry name" value="ArAE_1"/>
    <property type="match status" value="1"/>
</dbReference>
<keyword evidence="4 6" id="KW-1133">Transmembrane helix</keyword>
<dbReference type="PANTHER" id="PTHR30509">
    <property type="entry name" value="P-HYDROXYBENZOIC ACID EFFLUX PUMP SUBUNIT-RELATED"/>
    <property type="match status" value="1"/>
</dbReference>
<dbReference type="PANTHER" id="PTHR30509:SF27">
    <property type="entry name" value="UPF0421 PROTEIN YGAE"/>
    <property type="match status" value="1"/>
</dbReference>
<keyword evidence="2" id="KW-1003">Cell membrane</keyword>
<evidence type="ECO:0000256" key="5">
    <source>
        <dbReference type="ARBA" id="ARBA00023136"/>
    </source>
</evidence>
<evidence type="ECO:0000256" key="2">
    <source>
        <dbReference type="ARBA" id="ARBA00022475"/>
    </source>
</evidence>
<feature type="transmembrane region" description="Helical" evidence="6">
    <location>
        <begin position="121"/>
        <end position="144"/>
    </location>
</feature>
<sequence>MKLGARIFKTGLAIILSLYIAIWIGLENPSYAALAATFAVQPSIHRSFQTILEQIQANIIGAVLAVIFVLTFGPEPFVVGLVTVIAIAIIIKLKLEASTIPLAIVTIIIIMESPVDNFIEFASFRFLLILIGVFSAFIVNMVFIPPRYETKLYHQVVEYTEQTIQWTILLLSRDADHKAMRKDLSMLHEKMVKLENLFLLYKEERNYFIKNKYSKARKVVLFKQMILSSQKISTILKNMERRENELFHMPENLQELIRDQLRLLTDYHNRILLRYAGKVNSQPSPEVLEEIDEGKTNLMESYLELYEQAEISKEEWLHLLPIISHIMEYEEKLEHLDHLVDSFFTYHKKDNKVLVQKEEE</sequence>
<gene>
    <name evidence="7" type="ORF">N7Z68_16055</name>
</gene>
<proteinExistence type="predicted"/>
<evidence type="ECO:0000313" key="8">
    <source>
        <dbReference type="Proteomes" id="UP001148125"/>
    </source>
</evidence>
<accession>A0ABT5VHF5</accession>
<organism evidence="7 8">
    <name type="scientific">Alkalihalobacterium chitinilyticum</name>
    <dbReference type="NCBI Taxonomy" id="2980103"/>
    <lineage>
        <taxon>Bacteria</taxon>
        <taxon>Bacillati</taxon>
        <taxon>Bacillota</taxon>
        <taxon>Bacilli</taxon>
        <taxon>Bacillales</taxon>
        <taxon>Bacillaceae</taxon>
        <taxon>Alkalihalobacterium</taxon>
    </lineage>
</organism>
<evidence type="ECO:0000256" key="4">
    <source>
        <dbReference type="ARBA" id="ARBA00022989"/>
    </source>
</evidence>
<dbReference type="EMBL" id="JAOTPO010000011">
    <property type="protein sequence ID" value="MDE5414874.1"/>
    <property type="molecule type" value="Genomic_DNA"/>
</dbReference>
<evidence type="ECO:0000256" key="6">
    <source>
        <dbReference type="SAM" id="Phobius"/>
    </source>
</evidence>
<comment type="caution">
    <text evidence="7">The sequence shown here is derived from an EMBL/GenBank/DDBJ whole genome shotgun (WGS) entry which is preliminary data.</text>
</comment>
<keyword evidence="8" id="KW-1185">Reference proteome</keyword>
<dbReference type="RefSeq" id="WP_275119477.1">
    <property type="nucleotide sequence ID" value="NZ_JAOTPO010000011.1"/>
</dbReference>
<comment type="subcellular location">
    <subcellularLocation>
        <location evidence="1">Cell membrane</location>
        <topology evidence="1">Multi-pass membrane protein</topology>
    </subcellularLocation>
</comment>
<evidence type="ECO:0000256" key="3">
    <source>
        <dbReference type="ARBA" id="ARBA00022692"/>
    </source>
</evidence>
<dbReference type="Proteomes" id="UP001148125">
    <property type="component" value="Unassembled WGS sequence"/>
</dbReference>
<dbReference type="InterPro" id="IPR010343">
    <property type="entry name" value="ArAE_1"/>
</dbReference>